<dbReference type="Proteomes" id="UP000295023">
    <property type="component" value="Unassembled WGS sequence"/>
</dbReference>
<dbReference type="InterPro" id="IPR025202">
    <property type="entry name" value="PLD-like_dom"/>
</dbReference>
<comment type="caution">
    <text evidence="8">The sequence shown here is derived from an EMBL/GenBank/DDBJ whole genome shotgun (WGS) entry which is preliminary data.</text>
</comment>
<name>A0A4R4D9Z1_9PROT</name>
<evidence type="ECO:0000313" key="9">
    <source>
        <dbReference type="Proteomes" id="UP000295023"/>
    </source>
</evidence>
<reference evidence="8 9" key="1">
    <citation type="submission" date="2019-03" db="EMBL/GenBank/DDBJ databases">
        <title>Paracraurococcus aquatilis NE82 genome sequence.</title>
        <authorList>
            <person name="Zhao Y."/>
            <person name="Du Z."/>
        </authorList>
    </citation>
    <scope>NUCLEOTIDE SEQUENCE [LARGE SCALE GENOMIC DNA]</scope>
    <source>
        <strain evidence="8 9">NE82</strain>
    </source>
</reference>
<dbReference type="Pfam" id="PF13091">
    <property type="entry name" value="PLDc_2"/>
    <property type="match status" value="2"/>
</dbReference>
<evidence type="ECO:0000259" key="7">
    <source>
        <dbReference type="PROSITE" id="PS50035"/>
    </source>
</evidence>
<proteinExistence type="predicted"/>
<gene>
    <name evidence="8" type="ORF">EXY23_20540</name>
</gene>
<comment type="function">
    <text evidence="1">Could be a virulence factor.</text>
</comment>
<feature type="domain" description="PLD phosphodiesterase" evidence="7">
    <location>
        <begin position="402"/>
        <end position="429"/>
    </location>
</feature>
<dbReference type="SMART" id="SM00155">
    <property type="entry name" value="PLDc"/>
    <property type="match status" value="2"/>
</dbReference>
<sequence>MRDGFEVLPPELASAARRPTPAAPCPPPAASELDRAVAAALHRLGDPGTGVALLAEGREAFTIRAAAARAAGRSLDLQYYAWHSDVTGRLLAREVLAAADRGVQVRILLDDVFAIGNERRLAALDAHPRIAVRIFNGTRWRAFGLLGFALELALGGWHLNRRMHNKAWIADGRLAIAGGRNLGDEYFDAAEAFNFRDLDLAIAGAAAREASAVFERYWQSPLARGAGELSAARDARGGLPALRRALEAACRAPEAQAFLATRPEDAGLGEELGRRLVPLAEKAIRVVADPPEKARRGLGARRRARAAGGLNPEVAEMLRGARREALLISPYFVPGEAGLALLLDLLRRGVRVSVVTNSLAATDVVAVHGGYARYRRRLLEAGVELFELKHSGDEVASLFGSRGASLHTKALVLDGRLVCVGSFNLDPRSAALNTEMGVFVEHPVLAAGLRFEHARLADPTRSWRLALEEGRLAWTDRDAAGQVRVLWHEPGASLHRRAVAGLIRLLPVEAHL</sequence>
<evidence type="ECO:0000256" key="2">
    <source>
        <dbReference type="ARBA" id="ARBA00004613"/>
    </source>
</evidence>
<dbReference type="PANTHER" id="PTHR21248:SF12">
    <property type="entry name" value="CARDIOLIPIN SYNTHASE C"/>
    <property type="match status" value="1"/>
</dbReference>
<dbReference type="PANTHER" id="PTHR21248">
    <property type="entry name" value="CARDIOLIPIN SYNTHASE"/>
    <property type="match status" value="1"/>
</dbReference>
<evidence type="ECO:0000256" key="6">
    <source>
        <dbReference type="SAM" id="MobiDB-lite"/>
    </source>
</evidence>
<dbReference type="AlphaFoldDB" id="A0A4R4D9Z1"/>
<evidence type="ECO:0000256" key="4">
    <source>
        <dbReference type="ARBA" id="ARBA00022525"/>
    </source>
</evidence>
<dbReference type="PROSITE" id="PS50035">
    <property type="entry name" value="PLD"/>
    <property type="match status" value="2"/>
</dbReference>
<accession>A0A4R4D9Z1</accession>
<dbReference type="CDD" id="cd09113">
    <property type="entry name" value="PLDc_ymdC_like_2"/>
    <property type="match status" value="1"/>
</dbReference>
<evidence type="ECO:0000256" key="5">
    <source>
        <dbReference type="ARBA" id="ARBA00029594"/>
    </source>
</evidence>
<organism evidence="8 9">
    <name type="scientific">Roseicella aquatilis</name>
    <dbReference type="NCBI Taxonomy" id="2527868"/>
    <lineage>
        <taxon>Bacteria</taxon>
        <taxon>Pseudomonadati</taxon>
        <taxon>Pseudomonadota</taxon>
        <taxon>Alphaproteobacteria</taxon>
        <taxon>Acetobacterales</taxon>
        <taxon>Roseomonadaceae</taxon>
        <taxon>Roseicella</taxon>
    </lineage>
</organism>
<evidence type="ECO:0000256" key="3">
    <source>
        <dbReference type="ARBA" id="ARBA00018392"/>
    </source>
</evidence>
<dbReference type="InterPro" id="IPR001736">
    <property type="entry name" value="PLipase_D/transphosphatidylase"/>
</dbReference>
<comment type="subcellular location">
    <subcellularLocation>
        <location evidence="2">Secreted</location>
    </subcellularLocation>
</comment>
<dbReference type="GO" id="GO:0005576">
    <property type="term" value="C:extracellular region"/>
    <property type="evidence" value="ECO:0007669"/>
    <property type="project" value="UniProtKB-SubCell"/>
</dbReference>
<evidence type="ECO:0000313" key="8">
    <source>
        <dbReference type="EMBL" id="TCZ55986.1"/>
    </source>
</evidence>
<keyword evidence="9" id="KW-1185">Reference proteome</keyword>
<dbReference type="GO" id="GO:0032049">
    <property type="term" value="P:cardiolipin biosynthetic process"/>
    <property type="evidence" value="ECO:0007669"/>
    <property type="project" value="UniProtKB-ARBA"/>
</dbReference>
<dbReference type="CDD" id="cd09111">
    <property type="entry name" value="PLDc_ymdC_like_1"/>
    <property type="match status" value="1"/>
</dbReference>
<evidence type="ECO:0000256" key="1">
    <source>
        <dbReference type="ARBA" id="ARBA00003145"/>
    </source>
</evidence>
<keyword evidence="4" id="KW-0964">Secreted</keyword>
<dbReference type="EMBL" id="SKBM01000024">
    <property type="protein sequence ID" value="TCZ55986.1"/>
    <property type="molecule type" value="Genomic_DNA"/>
</dbReference>
<dbReference type="Gene3D" id="3.30.870.10">
    <property type="entry name" value="Endonuclease Chain A"/>
    <property type="match status" value="2"/>
</dbReference>
<dbReference type="GO" id="GO:0030572">
    <property type="term" value="F:phosphatidyltransferase activity"/>
    <property type="evidence" value="ECO:0007669"/>
    <property type="project" value="UniProtKB-ARBA"/>
</dbReference>
<dbReference type="SUPFAM" id="SSF56024">
    <property type="entry name" value="Phospholipase D/nuclease"/>
    <property type="match status" value="2"/>
</dbReference>
<feature type="region of interest" description="Disordered" evidence="6">
    <location>
        <begin position="1"/>
        <end position="30"/>
    </location>
</feature>
<feature type="domain" description="PLD phosphodiesterase" evidence="7">
    <location>
        <begin position="159"/>
        <end position="186"/>
    </location>
</feature>
<dbReference type="RefSeq" id="WP_132293961.1">
    <property type="nucleotide sequence ID" value="NZ_SKBM01000024.1"/>
</dbReference>
<dbReference type="OrthoDB" id="9814092at2"/>
<protein>
    <recommendedName>
        <fullName evidence="3">Phospholipase D</fullName>
    </recommendedName>
    <alternativeName>
        <fullName evidence="5">Choline phosphatase</fullName>
    </alternativeName>
</protein>